<comment type="caution">
    <text evidence="5">The sequence shown here is derived from an EMBL/GenBank/DDBJ whole genome shotgun (WGS) entry which is preliminary data.</text>
</comment>
<reference evidence="5 6" key="1">
    <citation type="submission" date="2022-08" db="EMBL/GenBank/DDBJ databases">
        <title>Paenibacillus endoradicis sp. nov., Paenibacillus radicibacter sp. nov and Paenibacillus pararadicis sp. nov., three cold-adapted plant growth-promoting bacteria isolated from root of Larix gmelinii in Great Khingan.</title>
        <authorList>
            <person name="Xue H."/>
        </authorList>
    </citation>
    <scope>NUCLEOTIDE SEQUENCE [LARGE SCALE GENOMIC DNA]</scope>
    <source>
        <strain evidence="5 6">N5-1-1-5</strain>
    </source>
</reference>
<dbReference type="CDD" id="cd07377">
    <property type="entry name" value="WHTH_GntR"/>
    <property type="match status" value="1"/>
</dbReference>
<dbReference type="Pfam" id="PF00392">
    <property type="entry name" value="GntR"/>
    <property type="match status" value="1"/>
</dbReference>
<proteinExistence type="predicted"/>
<dbReference type="PANTHER" id="PTHR44846">
    <property type="entry name" value="MANNOSYL-D-GLYCERATE TRANSPORT/METABOLISM SYSTEM REPRESSOR MNGR-RELATED"/>
    <property type="match status" value="1"/>
</dbReference>
<dbReference type="RefSeq" id="WP_258214308.1">
    <property type="nucleotide sequence ID" value="NZ_JANQBD010000011.1"/>
</dbReference>
<dbReference type="InterPro" id="IPR011663">
    <property type="entry name" value="UTRA"/>
</dbReference>
<feature type="domain" description="HTH gntR-type" evidence="4">
    <location>
        <begin position="9"/>
        <end position="77"/>
    </location>
</feature>
<evidence type="ECO:0000256" key="1">
    <source>
        <dbReference type="ARBA" id="ARBA00023015"/>
    </source>
</evidence>
<dbReference type="Proteomes" id="UP001300012">
    <property type="component" value="Unassembled WGS sequence"/>
</dbReference>
<evidence type="ECO:0000259" key="4">
    <source>
        <dbReference type="PROSITE" id="PS50949"/>
    </source>
</evidence>
<evidence type="ECO:0000313" key="5">
    <source>
        <dbReference type="EMBL" id="MCR8632719.1"/>
    </source>
</evidence>
<keyword evidence="1" id="KW-0805">Transcription regulation</keyword>
<accession>A0ABT1YHP9</accession>
<dbReference type="InterPro" id="IPR036390">
    <property type="entry name" value="WH_DNA-bd_sf"/>
</dbReference>
<organism evidence="5 6">
    <name type="scientific">Paenibacillus radicis</name>
    <name type="common">ex Xue et al. 2023</name>
    <dbReference type="NCBI Taxonomy" id="2972489"/>
    <lineage>
        <taxon>Bacteria</taxon>
        <taxon>Bacillati</taxon>
        <taxon>Bacillota</taxon>
        <taxon>Bacilli</taxon>
        <taxon>Bacillales</taxon>
        <taxon>Paenibacillaceae</taxon>
        <taxon>Paenibacillus</taxon>
    </lineage>
</organism>
<dbReference type="InterPro" id="IPR000524">
    <property type="entry name" value="Tscrpt_reg_HTH_GntR"/>
</dbReference>
<dbReference type="SMART" id="SM00866">
    <property type="entry name" value="UTRA"/>
    <property type="match status" value="1"/>
</dbReference>
<gene>
    <name evidence="5" type="ORF">NV381_16060</name>
</gene>
<dbReference type="EMBL" id="JANQBD010000011">
    <property type="protein sequence ID" value="MCR8632719.1"/>
    <property type="molecule type" value="Genomic_DNA"/>
</dbReference>
<dbReference type="InterPro" id="IPR036388">
    <property type="entry name" value="WH-like_DNA-bd_sf"/>
</dbReference>
<protein>
    <submittedName>
        <fullName evidence="5">GntR family transcriptional regulator</fullName>
    </submittedName>
</protein>
<dbReference type="InterPro" id="IPR050679">
    <property type="entry name" value="Bact_HTH_transcr_reg"/>
</dbReference>
<evidence type="ECO:0000313" key="6">
    <source>
        <dbReference type="Proteomes" id="UP001300012"/>
    </source>
</evidence>
<dbReference type="PROSITE" id="PS50949">
    <property type="entry name" value="HTH_GNTR"/>
    <property type="match status" value="1"/>
</dbReference>
<sequence>MQLDRNTQIPLYEQLKNLIAQQINEGTLEPDQQIPSERELCEAHGVSRITVRQAIAAAANEGLLYRTQGKGTYVAGSKIEQKLSNINNFQQTLVKQGFMASTQLYKTETIPNNLFYSRLLNVNMMEQITNIQLVGFGNEEPVVFYDSFFSMQIGQSILKAAQKAVDDNVPFSTLDLYYPESTVTPTHVEQTFESIVSDDALSSILKIATGSPILLVTSIIYDNQQPVEYKNAYYRGDKYKFFLTREYSDFNLRPIKD</sequence>
<keyword evidence="2" id="KW-0238">DNA-binding</keyword>
<dbReference type="PANTHER" id="PTHR44846:SF1">
    <property type="entry name" value="MANNOSYL-D-GLYCERATE TRANSPORT_METABOLISM SYSTEM REPRESSOR MNGR-RELATED"/>
    <property type="match status" value="1"/>
</dbReference>
<dbReference type="SUPFAM" id="SSF46785">
    <property type="entry name" value="Winged helix' DNA-binding domain"/>
    <property type="match status" value="1"/>
</dbReference>
<dbReference type="InterPro" id="IPR028978">
    <property type="entry name" value="Chorismate_lyase_/UTRA_dom_sf"/>
</dbReference>
<dbReference type="PRINTS" id="PR00035">
    <property type="entry name" value="HTHGNTR"/>
</dbReference>
<dbReference type="Gene3D" id="3.40.1410.10">
    <property type="entry name" value="Chorismate lyase-like"/>
    <property type="match status" value="1"/>
</dbReference>
<keyword evidence="6" id="KW-1185">Reference proteome</keyword>
<keyword evidence="3" id="KW-0804">Transcription</keyword>
<dbReference type="SUPFAM" id="SSF64288">
    <property type="entry name" value="Chorismate lyase-like"/>
    <property type="match status" value="1"/>
</dbReference>
<dbReference type="Pfam" id="PF07702">
    <property type="entry name" value="UTRA"/>
    <property type="match status" value="1"/>
</dbReference>
<evidence type="ECO:0000256" key="3">
    <source>
        <dbReference type="ARBA" id="ARBA00023163"/>
    </source>
</evidence>
<dbReference type="Gene3D" id="1.10.10.10">
    <property type="entry name" value="Winged helix-like DNA-binding domain superfamily/Winged helix DNA-binding domain"/>
    <property type="match status" value="1"/>
</dbReference>
<name>A0ABT1YHP9_9BACL</name>
<dbReference type="SMART" id="SM00345">
    <property type="entry name" value="HTH_GNTR"/>
    <property type="match status" value="1"/>
</dbReference>
<evidence type="ECO:0000256" key="2">
    <source>
        <dbReference type="ARBA" id="ARBA00023125"/>
    </source>
</evidence>